<evidence type="ECO:0000313" key="4">
    <source>
        <dbReference type="Proteomes" id="UP000076420"/>
    </source>
</evidence>
<dbReference type="InterPro" id="IPR009038">
    <property type="entry name" value="GOLD_dom"/>
</dbReference>
<dbReference type="InterPro" id="IPR011074">
    <property type="entry name" value="CRAL/TRIO_N_dom"/>
</dbReference>
<dbReference type="SUPFAM" id="SSF46938">
    <property type="entry name" value="CRAL/TRIO N-terminal domain"/>
    <property type="match status" value="1"/>
</dbReference>
<gene>
    <name evidence="3" type="primary">106056211</name>
</gene>
<dbReference type="InterPro" id="IPR036273">
    <property type="entry name" value="CRAL/TRIO_N_dom_sf"/>
</dbReference>
<sequence length="422" mass="48504">MFKKKHSLKKQESDAGLKEEEALRQFKEKISDLITSQDDYSLKKWLQARNYDVTKAEAMFRTSMAYREKMKVDTLLTDYEPPEVLKKYMSGGNVGHDKEGSPVRVELFGHLDMKGLMYSARKSDLEKVKLKQCEQHLKDWEIMSKKLNRRVDGLVVIFDMEGVSSKMLWRPGLQMYLHLVSLLEDNYPEMLKRMFVINAPRIFPLLYKLCRPLISQDTKNKIHVLGSDYTSTLLKYIDADELPAYLGGNKTDPDGNPRCTTLICQGGQVPEEYYLKECENSEQMENATVARGDKLSIDLDVTKAGSVLRWEFKTDGYDIGFGVFRQEGPEKVTVVEPERVNSHMVPEDGNYTCDVPGKYTLVFDNSFSWTRDKAIQYSVEIIQPIDQCLENEIINMVDSVGTWTDMNQRAGECPENVTPCRE</sequence>
<dbReference type="Proteomes" id="UP000076420">
    <property type="component" value="Unassembled WGS sequence"/>
</dbReference>
<dbReference type="Gene3D" id="3.40.525.10">
    <property type="entry name" value="CRAL-TRIO lipid binding domain"/>
    <property type="match status" value="1"/>
</dbReference>
<dbReference type="OrthoDB" id="1434354at2759"/>
<proteinExistence type="predicted"/>
<protein>
    <recommendedName>
        <fullName evidence="5">CRAL-TRIO domain-containing protein</fullName>
    </recommendedName>
</protein>
<name>A0A2C9JGU4_BIOGL</name>
<dbReference type="Gene3D" id="2.60.120.680">
    <property type="entry name" value="GOLD domain"/>
    <property type="match status" value="1"/>
</dbReference>
<accession>A0A2C9JGU4</accession>
<dbReference type="InterPro" id="IPR036598">
    <property type="entry name" value="GOLD_dom_sf"/>
</dbReference>
<dbReference type="InterPro" id="IPR001251">
    <property type="entry name" value="CRAL-TRIO_dom"/>
</dbReference>
<evidence type="ECO:0008006" key="5">
    <source>
        <dbReference type="Google" id="ProtNLM"/>
    </source>
</evidence>
<dbReference type="EnsemblMetazoa" id="BGLB002336-RE">
    <property type="protein sequence ID" value="BGLB002336-PE"/>
    <property type="gene ID" value="BGLB002336"/>
</dbReference>
<dbReference type="PRINTS" id="PR00180">
    <property type="entry name" value="CRETINALDHBP"/>
</dbReference>
<dbReference type="AlphaFoldDB" id="A0A2C9JGU4"/>
<dbReference type="GO" id="GO:0005737">
    <property type="term" value="C:cytoplasm"/>
    <property type="evidence" value="ECO:0007669"/>
    <property type="project" value="TreeGrafter"/>
</dbReference>
<evidence type="ECO:0000313" key="3">
    <source>
        <dbReference type="EnsemblMetazoa" id="BGLB002336-PE"/>
    </source>
</evidence>
<dbReference type="PROSITE" id="PS50191">
    <property type="entry name" value="CRAL_TRIO"/>
    <property type="match status" value="1"/>
</dbReference>
<dbReference type="VEuPathDB" id="VectorBase:BGLAX_035080"/>
<evidence type="ECO:0000259" key="1">
    <source>
        <dbReference type="PROSITE" id="PS50191"/>
    </source>
</evidence>
<reference evidence="3" key="1">
    <citation type="submission" date="2020-05" db="UniProtKB">
        <authorList>
            <consortium name="EnsemblMetazoa"/>
        </authorList>
    </citation>
    <scope>IDENTIFICATION</scope>
    <source>
        <strain evidence="3">BB02</strain>
    </source>
</reference>
<feature type="domain" description="CRAL-TRIO" evidence="1">
    <location>
        <begin position="81"/>
        <end position="254"/>
    </location>
</feature>
<dbReference type="SUPFAM" id="SSF52087">
    <property type="entry name" value="CRAL/TRIO domain"/>
    <property type="match status" value="1"/>
</dbReference>
<dbReference type="CDD" id="cd00170">
    <property type="entry name" value="SEC14"/>
    <property type="match status" value="1"/>
</dbReference>
<dbReference type="RefSeq" id="XP_013068278.2">
    <property type="nucleotide sequence ID" value="XM_013212824.2"/>
</dbReference>
<dbReference type="SMART" id="SM00516">
    <property type="entry name" value="SEC14"/>
    <property type="match status" value="1"/>
</dbReference>
<dbReference type="InterPro" id="IPR051064">
    <property type="entry name" value="SEC14/CRAL-TRIO_domain"/>
</dbReference>
<dbReference type="STRING" id="6526.A0A2C9JGU4"/>
<dbReference type="SMART" id="SM01100">
    <property type="entry name" value="CRAL_TRIO_N"/>
    <property type="match status" value="1"/>
</dbReference>
<dbReference type="VEuPathDB" id="VectorBase:BGLB002336"/>
<dbReference type="PANTHER" id="PTHR23324">
    <property type="entry name" value="SEC14 RELATED PROTEIN"/>
    <property type="match status" value="1"/>
</dbReference>
<dbReference type="Pfam" id="PF00650">
    <property type="entry name" value="CRAL_TRIO"/>
    <property type="match status" value="1"/>
</dbReference>
<evidence type="ECO:0000259" key="2">
    <source>
        <dbReference type="PROSITE" id="PS50866"/>
    </source>
</evidence>
<dbReference type="InterPro" id="IPR036865">
    <property type="entry name" value="CRAL-TRIO_dom_sf"/>
</dbReference>
<organism evidence="3 4">
    <name type="scientific">Biomphalaria glabrata</name>
    <name type="common">Bloodfluke planorb</name>
    <name type="synonym">Freshwater snail</name>
    <dbReference type="NCBI Taxonomy" id="6526"/>
    <lineage>
        <taxon>Eukaryota</taxon>
        <taxon>Metazoa</taxon>
        <taxon>Spiralia</taxon>
        <taxon>Lophotrochozoa</taxon>
        <taxon>Mollusca</taxon>
        <taxon>Gastropoda</taxon>
        <taxon>Heterobranchia</taxon>
        <taxon>Euthyneura</taxon>
        <taxon>Panpulmonata</taxon>
        <taxon>Hygrophila</taxon>
        <taxon>Lymnaeoidea</taxon>
        <taxon>Planorbidae</taxon>
        <taxon>Biomphalaria</taxon>
    </lineage>
</organism>
<dbReference type="PROSITE" id="PS50866">
    <property type="entry name" value="GOLD"/>
    <property type="match status" value="1"/>
</dbReference>
<dbReference type="SUPFAM" id="SSF101576">
    <property type="entry name" value="Supernatant protein factor (SPF), C-terminal domain"/>
    <property type="match status" value="1"/>
</dbReference>
<dbReference type="PANTHER" id="PTHR23324:SF83">
    <property type="entry name" value="SEC14-LIKE PROTEIN 2"/>
    <property type="match status" value="1"/>
</dbReference>
<feature type="domain" description="GOLD" evidence="2">
    <location>
        <begin position="276"/>
        <end position="381"/>
    </location>
</feature>
<dbReference type="KEGG" id="bgt:106056211"/>